<feature type="transmembrane region" description="Helical" evidence="6">
    <location>
        <begin position="150"/>
        <end position="178"/>
    </location>
</feature>
<evidence type="ECO:0000256" key="5">
    <source>
        <dbReference type="ARBA" id="ARBA00023136"/>
    </source>
</evidence>
<dbReference type="GO" id="GO:0005886">
    <property type="term" value="C:plasma membrane"/>
    <property type="evidence" value="ECO:0007669"/>
    <property type="project" value="UniProtKB-SubCell"/>
</dbReference>
<evidence type="ECO:0000313" key="8">
    <source>
        <dbReference type="Proteomes" id="UP000321638"/>
    </source>
</evidence>
<name>A0A5C8PHA3_9HYPH</name>
<feature type="transmembrane region" description="Helical" evidence="6">
    <location>
        <begin position="238"/>
        <end position="262"/>
    </location>
</feature>
<feature type="transmembrane region" description="Helical" evidence="6">
    <location>
        <begin position="5"/>
        <end position="22"/>
    </location>
</feature>
<evidence type="ECO:0000256" key="6">
    <source>
        <dbReference type="SAM" id="Phobius"/>
    </source>
</evidence>
<feature type="transmembrane region" description="Helical" evidence="6">
    <location>
        <begin position="28"/>
        <end position="46"/>
    </location>
</feature>
<protein>
    <submittedName>
        <fullName evidence="7">Branched-chain amino acid ABC transporter permease</fullName>
    </submittedName>
</protein>
<keyword evidence="4 6" id="KW-1133">Transmembrane helix</keyword>
<keyword evidence="5 6" id="KW-0472">Membrane</keyword>
<comment type="subcellular location">
    <subcellularLocation>
        <location evidence="1">Cell membrane</location>
        <topology evidence="1">Multi-pass membrane protein</topology>
    </subcellularLocation>
</comment>
<evidence type="ECO:0000256" key="4">
    <source>
        <dbReference type="ARBA" id="ARBA00022989"/>
    </source>
</evidence>
<dbReference type="PANTHER" id="PTHR30482">
    <property type="entry name" value="HIGH-AFFINITY BRANCHED-CHAIN AMINO ACID TRANSPORT SYSTEM PERMEASE"/>
    <property type="match status" value="1"/>
</dbReference>
<dbReference type="OrthoDB" id="9804361at2"/>
<dbReference type="Proteomes" id="UP000321638">
    <property type="component" value="Unassembled WGS sequence"/>
</dbReference>
<dbReference type="InterPro" id="IPR043428">
    <property type="entry name" value="LivM-like"/>
</dbReference>
<feature type="transmembrane region" description="Helical" evidence="6">
    <location>
        <begin position="109"/>
        <end position="130"/>
    </location>
</feature>
<organism evidence="7 8">
    <name type="scientific">Vineibacter terrae</name>
    <dbReference type="NCBI Taxonomy" id="2586908"/>
    <lineage>
        <taxon>Bacteria</taxon>
        <taxon>Pseudomonadati</taxon>
        <taxon>Pseudomonadota</taxon>
        <taxon>Alphaproteobacteria</taxon>
        <taxon>Hyphomicrobiales</taxon>
        <taxon>Vineibacter</taxon>
    </lineage>
</organism>
<evidence type="ECO:0000256" key="3">
    <source>
        <dbReference type="ARBA" id="ARBA00022692"/>
    </source>
</evidence>
<accession>A0A5C8PHA3</accession>
<dbReference type="GO" id="GO:0015658">
    <property type="term" value="F:branched-chain amino acid transmembrane transporter activity"/>
    <property type="evidence" value="ECO:0007669"/>
    <property type="project" value="InterPro"/>
</dbReference>
<feature type="transmembrane region" description="Helical" evidence="6">
    <location>
        <begin position="274"/>
        <end position="300"/>
    </location>
</feature>
<dbReference type="EMBL" id="VDUZ01000027">
    <property type="protein sequence ID" value="TXL73217.1"/>
    <property type="molecule type" value="Genomic_DNA"/>
</dbReference>
<proteinExistence type="predicted"/>
<feature type="transmembrane region" description="Helical" evidence="6">
    <location>
        <begin position="58"/>
        <end position="77"/>
    </location>
</feature>
<keyword evidence="2" id="KW-1003">Cell membrane</keyword>
<comment type="caution">
    <text evidence="7">The sequence shown here is derived from an EMBL/GenBank/DDBJ whole genome shotgun (WGS) entry which is preliminary data.</text>
</comment>
<gene>
    <name evidence="7" type="ORF">FHP25_22300</name>
</gene>
<sequence>MRTKTVIVGGLIIGLYLLPFVLGESYLFLSIDFLIMALFAVSYNLLLGQAGMLSFGHAAYYGLGAYTVAILFNKLAVPVYIGLLASPFIAGAIALAVGWFAVRVTGMYFAMLTLAFGQLLHTVVMGWYGFTGGDDGLPVMPPDWLLPARNYYLFVLTVTLVSLAALRLITLSAFGTALNAIRENRQRAIFVGLGVRNYELGAFVIAGAFAGIAGAMRAPLQQMAFPSLLHWSQSAEPVLMALAGGIYTFAGPIVGAAIFVFTNFVITTYSEYPLLVFGVIVLLVVLYLPGGVAGAVIAAWERLRRRAR</sequence>
<evidence type="ECO:0000313" key="7">
    <source>
        <dbReference type="EMBL" id="TXL73217.1"/>
    </source>
</evidence>
<feature type="transmembrane region" description="Helical" evidence="6">
    <location>
        <begin position="198"/>
        <end position="218"/>
    </location>
</feature>
<evidence type="ECO:0000256" key="1">
    <source>
        <dbReference type="ARBA" id="ARBA00004651"/>
    </source>
</evidence>
<feature type="transmembrane region" description="Helical" evidence="6">
    <location>
        <begin position="83"/>
        <end position="102"/>
    </location>
</feature>
<dbReference type="Pfam" id="PF02653">
    <property type="entry name" value="BPD_transp_2"/>
    <property type="match status" value="1"/>
</dbReference>
<keyword evidence="8" id="KW-1185">Reference proteome</keyword>
<dbReference type="PANTHER" id="PTHR30482:SF17">
    <property type="entry name" value="ABC TRANSPORTER ATP-BINDING PROTEIN"/>
    <property type="match status" value="1"/>
</dbReference>
<evidence type="ECO:0000256" key="2">
    <source>
        <dbReference type="ARBA" id="ARBA00022475"/>
    </source>
</evidence>
<reference evidence="7 8" key="1">
    <citation type="submission" date="2019-06" db="EMBL/GenBank/DDBJ databases">
        <title>New taxonomy in bacterial strain CC-CFT640, isolated from vineyard.</title>
        <authorList>
            <person name="Lin S.-Y."/>
            <person name="Tsai C.-F."/>
            <person name="Young C.-C."/>
        </authorList>
    </citation>
    <scope>NUCLEOTIDE SEQUENCE [LARGE SCALE GENOMIC DNA]</scope>
    <source>
        <strain evidence="7 8">CC-CFT640</strain>
    </source>
</reference>
<keyword evidence="3 6" id="KW-0812">Transmembrane</keyword>
<dbReference type="InterPro" id="IPR001851">
    <property type="entry name" value="ABC_transp_permease"/>
</dbReference>
<dbReference type="AlphaFoldDB" id="A0A5C8PHA3"/>
<dbReference type="CDD" id="cd06581">
    <property type="entry name" value="TM_PBP1_LivM_like"/>
    <property type="match status" value="1"/>
</dbReference>